<reference evidence="1" key="1">
    <citation type="submission" date="2020-05" db="EMBL/GenBank/DDBJ databases">
        <authorList>
            <person name="Chiriac C."/>
            <person name="Salcher M."/>
            <person name="Ghai R."/>
            <person name="Kavagutti S V."/>
        </authorList>
    </citation>
    <scope>NUCLEOTIDE SEQUENCE</scope>
</reference>
<protein>
    <submittedName>
        <fullName evidence="1">Unannotated protein</fullName>
    </submittedName>
</protein>
<dbReference type="AlphaFoldDB" id="A0A6J6HDS4"/>
<dbReference type="EMBL" id="CAEZUN010000180">
    <property type="protein sequence ID" value="CAB4610663.1"/>
    <property type="molecule type" value="Genomic_DNA"/>
</dbReference>
<sequence>MPPVSVCHQVSIIGQREWPIFSLYQIHASGFIGSPTVPINRKEVRSCLAGSCAPHFM</sequence>
<organism evidence="1">
    <name type="scientific">freshwater metagenome</name>
    <dbReference type="NCBI Taxonomy" id="449393"/>
    <lineage>
        <taxon>unclassified sequences</taxon>
        <taxon>metagenomes</taxon>
        <taxon>ecological metagenomes</taxon>
    </lineage>
</organism>
<evidence type="ECO:0000313" key="1">
    <source>
        <dbReference type="EMBL" id="CAB4610663.1"/>
    </source>
</evidence>
<accession>A0A6J6HDS4</accession>
<gene>
    <name evidence="1" type="ORF">UFOPK1826_01240</name>
</gene>
<name>A0A6J6HDS4_9ZZZZ</name>
<proteinExistence type="predicted"/>